<dbReference type="EMBL" id="CP118099">
    <property type="protein sequence ID" value="WDH76207.1"/>
    <property type="molecule type" value="Genomic_DNA"/>
</dbReference>
<keyword evidence="1" id="KW-1133">Transmembrane helix</keyword>
<reference evidence="2 3" key="1">
    <citation type="submission" date="2023-02" db="EMBL/GenBank/DDBJ databases">
        <title>A bacterium isolated from plastisphere.</title>
        <authorList>
            <person name="Sun Y."/>
        </authorList>
    </citation>
    <scope>NUCLEOTIDE SEQUENCE [LARGE SCALE GENOMIC DNA]</scope>
    <source>
        <strain evidence="3">a-1</strain>
    </source>
</reference>
<organism evidence="2 3">
    <name type="scientific">Exiguobacterium marinum</name>
    <dbReference type="NCBI Taxonomy" id="273528"/>
    <lineage>
        <taxon>Bacteria</taxon>
        <taxon>Bacillati</taxon>
        <taxon>Bacillota</taxon>
        <taxon>Bacilli</taxon>
        <taxon>Bacillales</taxon>
        <taxon>Bacillales Family XII. Incertae Sedis</taxon>
        <taxon>Exiguobacterium</taxon>
    </lineage>
</organism>
<gene>
    <name evidence="2" type="ORF">PTI97_01390</name>
</gene>
<feature type="transmembrane region" description="Helical" evidence="1">
    <location>
        <begin position="6"/>
        <end position="25"/>
    </location>
</feature>
<keyword evidence="1" id="KW-0812">Transmembrane</keyword>
<dbReference type="RefSeq" id="WP_235181813.1">
    <property type="nucleotide sequence ID" value="NZ_CP118099.1"/>
</dbReference>
<sequence>MMLWINILVFPIFLIMLIITLRFLFGKEGKDERGKEIATASYMVAAPIFPIGWLLIEWYHRWLHVLSFDVYRDVISLLIGLTFIVQGVTITVLKHRI</sequence>
<evidence type="ECO:0000313" key="2">
    <source>
        <dbReference type="EMBL" id="WDH76207.1"/>
    </source>
</evidence>
<accession>A0ABY7WZB1</accession>
<dbReference type="Proteomes" id="UP001213680">
    <property type="component" value="Chromosome"/>
</dbReference>
<keyword evidence="3" id="KW-1185">Reference proteome</keyword>
<name>A0ABY7WZB1_9BACL</name>
<feature type="transmembrane region" description="Helical" evidence="1">
    <location>
        <begin position="37"/>
        <end position="55"/>
    </location>
</feature>
<keyword evidence="1" id="KW-0472">Membrane</keyword>
<proteinExistence type="predicted"/>
<evidence type="ECO:0000256" key="1">
    <source>
        <dbReference type="SAM" id="Phobius"/>
    </source>
</evidence>
<protein>
    <submittedName>
        <fullName evidence="2">Uncharacterized protein</fullName>
    </submittedName>
</protein>
<evidence type="ECO:0000313" key="3">
    <source>
        <dbReference type="Proteomes" id="UP001213680"/>
    </source>
</evidence>
<feature type="transmembrane region" description="Helical" evidence="1">
    <location>
        <begin position="75"/>
        <end position="93"/>
    </location>
</feature>